<accession>A0A485LNA5</accession>
<name>A0A485LNA5_9STRA</name>
<dbReference type="AlphaFoldDB" id="A0A485LNA5"/>
<keyword evidence="5" id="KW-1185">Reference proteome</keyword>
<feature type="coiled-coil region" evidence="1">
    <location>
        <begin position="1"/>
        <end position="49"/>
    </location>
</feature>
<evidence type="ECO:0000256" key="2">
    <source>
        <dbReference type="SAM" id="MobiDB-lite"/>
    </source>
</evidence>
<dbReference type="EMBL" id="CAADRA010007288">
    <property type="protein sequence ID" value="VFT99997.1"/>
    <property type="molecule type" value="Genomic_DNA"/>
</dbReference>
<protein>
    <submittedName>
        <fullName evidence="4">Aste57867_23352 protein</fullName>
    </submittedName>
</protein>
<dbReference type="Proteomes" id="UP000332933">
    <property type="component" value="Unassembled WGS sequence"/>
</dbReference>
<evidence type="ECO:0000313" key="5">
    <source>
        <dbReference type="Proteomes" id="UP000332933"/>
    </source>
</evidence>
<proteinExistence type="predicted"/>
<evidence type="ECO:0000256" key="1">
    <source>
        <dbReference type="SAM" id="Coils"/>
    </source>
</evidence>
<evidence type="ECO:0000313" key="3">
    <source>
        <dbReference type="EMBL" id="KAF0684681.1"/>
    </source>
</evidence>
<evidence type="ECO:0000313" key="4">
    <source>
        <dbReference type="EMBL" id="VFT99997.1"/>
    </source>
</evidence>
<dbReference type="EMBL" id="VJMH01007262">
    <property type="protein sequence ID" value="KAF0684681.1"/>
    <property type="molecule type" value="Genomic_DNA"/>
</dbReference>
<organism evidence="4 5">
    <name type="scientific">Aphanomyces stellatus</name>
    <dbReference type="NCBI Taxonomy" id="120398"/>
    <lineage>
        <taxon>Eukaryota</taxon>
        <taxon>Sar</taxon>
        <taxon>Stramenopiles</taxon>
        <taxon>Oomycota</taxon>
        <taxon>Saprolegniomycetes</taxon>
        <taxon>Saprolegniales</taxon>
        <taxon>Verrucalvaceae</taxon>
        <taxon>Aphanomyces</taxon>
    </lineage>
</organism>
<keyword evidence="1" id="KW-0175">Coiled coil</keyword>
<feature type="coiled-coil region" evidence="1">
    <location>
        <begin position="79"/>
        <end position="119"/>
    </location>
</feature>
<reference evidence="4 5" key="1">
    <citation type="submission" date="2019-03" db="EMBL/GenBank/DDBJ databases">
        <authorList>
            <person name="Gaulin E."/>
            <person name="Dumas B."/>
        </authorList>
    </citation>
    <scope>NUCLEOTIDE SEQUENCE [LARGE SCALE GENOMIC DNA]</scope>
    <source>
        <strain evidence="4">CBS 568.67</strain>
    </source>
</reference>
<gene>
    <name evidence="4" type="primary">Aste57867_23352</name>
    <name evidence="3" type="ORF">As57867_023281</name>
    <name evidence="4" type="ORF">ASTE57867_23352</name>
</gene>
<feature type="region of interest" description="Disordered" evidence="2">
    <location>
        <begin position="136"/>
        <end position="159"/>
    </location>
</feature>
<sequence length="159" mass="18472">MQRLRMDLHAKKEQCEALERDLEEAKDDNERLDEELSRAQQAWDALEHEFQVAKDTHEQQSQDFRDAARSWEAKLVAERAQHAKDVERLKAKLERFHAQADTAKECRRLQAEIERFQAKEANACVDQPFECKKILSPKPAATDSAISSQGSQRMRRPTL</sequence>
<reference evidence="3" key="2">
    <citation type="submission" date="2019-06" db="EMBL/GenBank/DDBJ databases">
        <title>Genomics analysis of Aphanomyces spp. identifies a new class of oomycete effector associated with host adaptation.</title>
        <authorList>
            <person name="Gaulin E."/>
        </authorList>
    </citation>
    <scope>NUCLEOTIDE SEQUENCE</scope>
    <source>
        <strain evidence="3">CBS 578.67</strain>
    </source>
</reference>